<name>K1S9U2_9ZZZZ</name>
<feature type="non-terminal residue" evidence="1">
    <location>
        <position position="1"/>
    </location>
</feature>
<evidence type="ECO:0000313" key="1">
    <source>
        <dbReference type="EMBL" id="EKC44246.1"/>
    </source>
</evidence>
<dbReference type="Gene3D" id="2.60.120.260">
    <property type="entry name" value="Galactose-binding domain-like"/>
    <property type="match status" value="1"/>
</dbReference>
<proteinExistence type="predicted"/>
<reference evidence="1" key="1">
    <citation type="journal article" date="2013" name="Environ. Microbiol.">
        <title>Microbiota from the distal guts of lean and obese adolescents exhibit partial functional redundancy besides clear differences in community structure.</title>
        <authorList>
            <person name="Ferrer M."/>
            <person name="Ruiz A."/>
            <person name="Lanza F."/>
            <person name="Haange S.B."/>
            <person name="Oberbach A."/>
            <person name="Till H."/>
            <person name="Bargiela R."/>
            <person name="Campoy C."/>
            <person name="Segura M.T."/>
            <person name="Richter M."/>
            <person name="von Bergen M."/>
            <person name="Seifert J."/>
            <person name="Suarez A."/>
        </authorList>
    </citation>
    <scope>NUCLEOTIDE SEQUENCE</scope>
</reference>
<protein>
    <submittedName>
        <fullName evidence="1">Uncharacterized protein</fullName>
    </submittedName>
</protein>
<comment type="caution">
    <text evidence="1">The sequence shown here is derived from an EMBL/GenBank/DDBJ whole genome shotgun (WGS) entry which is preliminary data.</text>
</comment>
<accession>K1S9U2</accession>
<sequence length="179" mass="20083">DNRKFTYHFDNFGCPADVSDEDGAANSYQFLREGRKNNKLSKTGTLQKVVKNWMEPEPYFVQWDKIKTGSENAIADLDIPDGFPVKKCCIISKNTVNGRNGFSKKQVLEKGTYTFSCYVKVEKCVPDPEKKRSECGAGILLSSGNTEKMDLVTEVKDTDSDEWTRVSVTITIASQTEVT</sequence>
<gene>
    <name evidence="1" type="ORF">LEA_20741</name>
</gene>
<dbReference type="EMBL" id="AJWY01014263">
    <property type="protein sequence ID" value="EKC44246.1"/>
    <property type="molecule type" value="Genomic_DNA"/>
</dbReference>
<organism evidence="1">
    <name type="scientific">human gut metagenome</name>
    <dbReference type="NCBI Taxonomy" id="408170"/>
    <lineage>
        <taxon>unclassified sequences</taxon>
        <taxon>metagenomes</taxon>
        <taxon>organismal metagenomes</taxon>
    </lineage>
</organism>
<dbReference type="AlphaFoldDB" id="K1S9U2"/>
<feature type="non-terminal residue" evidence="1">
    <location>
        <position position="179"/>
    </location>
</feature>